<name>A0A1Y2EWK7_9BASI</name>
<gene>
    <name evidence="7" type="ORF">BCR35DRAFT_305990</name>
</gene>
<proteinExistence type="inferred from homology"/>
<organism evidence="7 8">
    <name type="scientific">Leucosporidium creatinivorum</name>
    <dbReference type="NCBI Taxonomy" id="106004"/>
    <lineage>
        <taxon>Eukaryota</taxon>
        <taxon>Fungi</taxon>
        <taxon>Dikarya</taxon>
        <taxon>Basidiomycota</taxon>
        <taxon>Pucciniomycotina</taxon>
        <taxon>Microbotryomycetes</taxon>
        <taxon>Leucosporidiales</taxon>
        <taxon>Leucosporidium</taxon>
    </lineage>
</organism>
<dbReference type="Gene3D" id="2.60.120.480">
    <property type="entry name" value="Ureidoglycolate hydrolase"/>
    <property type="match status" value="1"/>
</dbReference>
<accession>A0A1Y2EWK7</accession>
<dbReference type="CDD" id="cd20298">
    <property type="entry name" value="cupin_UAH"/>
    <property type="match status" value="1"/>
</dbReference>
<dbReference type="InterPro" id="IPR007247">
    <property type="entry name" value="Ureidogly_lyase"/>
</dbReference>
<comment type="caution">
    <text evidence="7">The sequence shown here is derived from an EMBL/GenBank/DDBJ whole genome shotgun (WGS) entry which is preliminary data.</text>
</comment>
<evidence type="ECO:0000256" key="1">
    <source>
        <dbReference type="ARBA" id="ARBA00009242"/>
    </source>
</evidence>
<keyword evidence="8" id="KW-1185">Reference proteome</keyword>
<protein>
    <submittedName>
        <fullName evidence="7">Galactose-binding domain-like protein</fullName>
    </submittedName>
</protein>
<dbReference type="FunCoup" id="A0A1Y2EWK7">
    <property type="interactions" value="42"/>
</dbReference>
<dbReference type="Pfam" id="PF03561">
    <property type="entry name" value="Allantoicase"/>
    <property type="match status" value="2"/>
</dbReference>
<comment type="similarity">
    <text evidence="1">Belongs to the allantoicase family.</text>
</comment>
<evidence type="ECO:0000256" key="5">
    <source>
        <dbReference type="ARBA" id="ARBA00047684"/>
    </source>
</evidence>
<feature type="domain" description="Allantoicase" evidence="6">
    <location>
        <begin position="194"/>
        <end position="335"/>
    </location>
</feature>
<dbReference type="PANTHER" id="PTHR12045:SF3">
    <property type="entry name" value="INACTIVE ALLANTOICASE-RELATED"/>
    <property type="match status" value="1"/>
</dbReference>
<dbReference type="SUPFAM" id="SSF51182">
    <property type="entry name" value="RmlC-like cupins"/>
    <property type="match status" value="1"/>
</dbReference>
<dbReference type="STRING" id="106004.A0A1Y2EWK7"/>
<comment type="subunit">
    <text evidence="2">Homodimer.</text>
</comment>
<evidence type="ECO:0000256" key="2">
    <source>
        <dbReference type="ARBA" id="ARBA00011738"/>
    </source>
</evidence>
<dbReference type="InterPro" id="IPR005164">
    <property type="entry name" value="Allantoicase"/>
</dbReference>
<keyword evidence="4" id="KW-0456">Lyase</keyword>
<evidence type="ECO:0000256" key="4">
    <source>
        <dbReference type="ARBA" id="ARBA00023239"/>
    </source>
</evidence>
<dbReference type="PANTHER" id="PTHR12045">
    <property type="entry name" value="ALLANTOICASE"/>
    <property type="match status" value="1"/>
</dbReference>
<dbReference type="NCBIfam" id="TIGR02961">
    <property type="entry name" value="allantoicase"/>
    <property type="match status" value="1"/>
</dbReference>
<dbReference type="InParanoid" id="A0A1Y2EWK7"/>
<dbReference type="Pfam" id="PF04115">
    <property type="entry name" value="Ureidogly_lyase"/>
    <property type="match status" value="1"/>
</dbReference>
<dbReference type="GO" id="GO:0000256">
    <property type="term" value="P:allantoin catabolic process"/>
    <property type="evidence" value="ECO:0007669"/>
    <property type="project" value="InterPro"/>
</dbReference>
<dbReference type="AlphaFoldDB" id="A0A1Y2EWK7"/>
<dbReference type="Gene3D" id="2.60.120.260">
    <property type="entry name" value="Galactose-binding domain-like"/>
    <property type="match status" value="2"/>
</dbReference>
<dbReference type="GO" id="GO:0050385">
    <property type="term" value="F:ureidoglycolate lyase activity"/>
    <property type="evidence" value="ECO:0007669"/>
    <property type="project" value="UniProtKB-EC"/>
</dbReference>
<dbReference type="EMBL" id="MCGR01000036">
    <property type="protein sequence ID" value="ORY75940.1"/>
    <property type="molecule type" value="Genomic_DNA"/>
</dbReference>
<dbReference type="GO" id="GO:0006144">
    <property type="term" value="P:purine nucleobase metabolic process"/>
    <property type="evidence" value="ECO:0007669"/>
    <property type="project" value="UniProtKB-KW"/>
</dbReference>
<feature type="domain" description="Allantoicase" evidence="6">
    <location>
        <begin position="26"/>
        <end position="174"/>
    </location>
</feature>
<dbReference type="InterPro" id="IPR015908">
    <property type="entry name" value="Allantoicase_dom"/>
</dbReference>
<dbReference type="GO" id="GO:0004037">
    <property type="term" value="F:allantoicase activity"/>
    <property type="evidence" value="ECO:0007669"/>
    <property type="project" value="InterPro"/>
</dbReference>
<dbReference type="InterPro" id="IPR008979">
    <property type="entry name" value="Galactose-bd-like_sf"/>
</dbReference>
<dbReference type="GO" id="GO:0004848">
    <property type="term" value="F:ureidoglycolate hydrolase activity"/>
    <property type="evidence" value="ECO:0007669"/>
    <property type="project" value="InterPro"/>
</dbReference>
<reference evidence="7 8" key="1">
    <citation type="submission" date="2016-07" db="EMBL/GenBank/DDBJ databases">
        <title>Pervasive Adenine N6-methylation of Active Genes in Fungi.</title>
        <authorList>
            <consortium name="DOE Joint Genome Institute"/>
            <person name="Mondo S.J."/>
            <person name="Dannebaum R.O."/>
            <person name="Kuo R.C."/>
            <person name="Labutti K."/>
            <person name="Haridas S."/>
            <person name="Kuo A."/>
            <person name="Salamov A."/>
            <person name="Ahrendt S.R."/>
            <person name="Lipzen A."/>
            <person name="Sullivan W."/>
            <person name="Andreopoulos W.B."/>
            <person name="Clum A."/>
            <person name="Lindquist E."/>
            <person name="Daum C."/>
            <person name="Ramamoorthy G.K."/>
            <person name="Gryganskyi A."/>
            <person name="Culley D."/>
            <person name="Magnuson J.K."/>
            <person name="James T.Y."/>
            <person name="O'Malley M.A."/>
            <person name="Stajich J.E."/>
            <person name="Spatafora J.W."/>
            <person name="Visel A."/>
            <person name="Grigoriev I.V."/>
        </authorList>
    </citation>
    <scope>NUCLEOTIDE SEQUENCE [LARGE SCALE GENOMIC DNA]</scope>
    <source>
        <strain evidence="7 8">62-1032</strain>
    </source>
</reference>
<dbReference type="Proteomes" id="UP000193467">
    <property type="component" value="Unassembled WGS sequence"/>
</dbReference>
<dbReference type="InterPro" id="IPR011051">
    <property type="entry name" value="RmlC_Cupin_sf"/>
</dbReference>
<keyword evidence="3" id="KW-0659">Purine metabolism</keyword>
<evidence type="ECO:0000256" key="3">
    <source>
        <dbReference type="ARBA" id="ARBA00022631"/>
    </source>
</evidence>
<dbReference type="OrthoDB" id="10266039at2759"/>
<dbReference type="InterPro" id="IPR047233">
    <property type="entry name" value="UAH_cupin"/>
</dbReference>
<dbReference type="HAMAP" id="MF_00813">
    <property type="entry name" value="Allantoicase"/>
    <property type="match status" value="1"/>
</dbReference>
<evidence type="ECO:0000313" key="7">
    <source>
        <dbReference type="EMBL" id="ORY75940.1"/>
    </source>
</evidence>
<evidence type="ECO:0000313" key="8">
    <source>
        <dbReference type="Proteomes" id="UP000193467"/>
    </source>
</evidence>
<evidence type="ECO:0000259" key="6">
    <source>
        <dbReference type="Pfam" id="PF03561"/>
    </source>
</evidence>
<sequence length="573" mass="61712">MATSIPLDQFDSTFGKLIELSSEALGGSIVDVSDDFFASATCLLRVPPSVSMKGQFGPNGALFDGWESRRHNPTYDWTIVKLGALGSIVGCDIDTGHFSGNESPASGVWGANVPAGETISESSPLWQPLLPVTPLGPAQRHLFLFPSASSPVTHLKLTMHPDGGIGRFRAYGHVVPSPAGPSEEAVDLAFVLNGATVTGESDQHFGRGGNLILPGRGKDMGDGWETKRSRGRLGSGKGDWVVIKLGEPGYLEWADLDTNHFVGNFPESAELYGIISDESLPSQDADWTLLLKRTKMGPHRQHFFQLEHPEKAWTHVRLSIYPDGGVKRVRLYGRRASQFPNYSALTPLPSPAPKKEGGILSSIASAVTPSSSSTPSTSLSVPKIPAVPLTPDAFSSYGSVIQSYPDHRSARKDVVIKPVNFGTAFKFNHLSPVTWVQPKEYPEVEGEVNFCVFRCDQQNGVKGANGKESWEVKVLERHEFSSQAFVPMGGGGGRYLVLVCLPGADGSPDLTTLRAFLATNAQGISYHPNIWHHPIIALDATTDFACVVHETGVASVDCEIKEFGQTVAVVEEV</sequence>
<comment type="catalytic activity">
    <reaction evidence="5">
        <text>(S)-ureidoglycolate = urea + glyoxylate</text>
        <dbReference type="Rhea" id="RHEA:11304"/>
        <dbReference type="ChEBI" id="CHEBI:16199"/>
        <dbReference type="ChEBI" id="CHEBI:36655"/>
        <dbReference type="ChEBI" id="CHEBI:57296"/>
        <dbReference type="EC" id="4.3.2.3"/>
    </reaction>
</comment>
<dbReference type="SUPFAM" id="SSF49785">
    <property type="entry name" value="Galactose-binding domain-like"/>
    <property type="match status" value="2"/>
</dbReference>
<dbReference type="InterPro" id="IPR024060">
    <property type="entry name" value="Ureidoglycolate_lyase_dom_sf"/>
</dbReference>